<protein>
    <submittedName>
        <fullName evidence="1">Uncharacterized protein</fullName>
    </submittedName>
</protein>
<keyword evidence="2" id="KW-1185">Reference proteome</keyword>
<proteinExistence type="predicted"/>
<reference evidence="1 2" key="1">
    <citation type="submission" date="2020-08" db="EMBL/GenBank/DDBJ databases">
        <title>Sequencing the genomes of 1000 actinobacteria strains.</title>
        <authorList>
            <person name="Klenk H.-P."/>
        </authorList>
    </citation>
    <scope>NUCLEOTIDE SEQUENCE [LARGE SCALE GENOMIC DNA]</scope>
    <source>
        <strain evidence="1 2">DSM 105784</strain>
    </source>
</reference>
<evidence type="ECO:0000313" key="1">
    <source>
        <dbReference type="EMBL" id="MBB5842734.1"/>
    </source>
</evidence>
<comment type="caution">
    <text evidence="1">The sequence shown here is derived from an EMBL/GenBank/DDBJ whole genome shotgun (WGS) entry which is preliminary data.</text>
</comment>
<gene>
    <name evidence="1" type="ORF">HD599_001057</name>
</gene>
<dbReference type="AlphaFoldDB" id="A0A841AJY8"/>
<name>A0A841AJY8_9MICO</name>
<dbReference type="EMBL" id="JACHMJ010000001">
    <property type="protein sequence ID" value="MBB5842734.1"/>
    <property type="molecule type" value="Genomic_DNA"/>
</dbReference>
<dbReference type="Proteomes" id="UP000536685">
    <property type="component" value="Unassembled WGS sequence"/>
</dbReference>
<evidence type="ECO:0000313" key="2">
    <source>
        <dbReference type="Proteomes" id="UP000536685"/>
    </source>
</evidence>
<sequence>MADKNGGFDLGALGGVVGDLFGGKHFDIKALEPLWAQVQPHLRGMDTDQIVDTVGSWAKELELPLVKTIPDDVIDKIQKGVKVPLARLIRT</sequence>
<organism evidence="1 2">
    <name type="scientific">Conyzicola lurida</name>
    <dbReference type="NCBI Taxonomy" id="1172621"/>
    <lineage>
        <taxon>Bacteria</taxon>
        <taxon>Bacillati</taxon>
        <taxon>Actinomycetota</taxon>
        <taxon>Actinomycetes</taxon>
        <taxon>Micrococcales</taxon>
        <taxon>Microbacteriaceae</taxon>
        <taxon>Conyzicola</taxon>
    </lineage>
</organism>
<accession>A0A841AJY8</accession>
<dbReference type="RefSeq" id="WP_184234312.1">
    <property type="nucleotide sequence ID" value="NZ_JACHMJ010000001.1"/>
</dbReference>